<accession>A0AAD8ZHJ7</accession>
<evidence type="ECO:0000313" key="3">
    <source>
        <dbReference type="Proteomes" id="UP001239994"/>
    </source>
</evidence>
<feature type="compositionally biased region" description="Polar residues" evidence="1">
    <location>
        <begin position="84"/>
        <end position="124"/>
    </location>
</feature>
<protein>
    <submittedName>
        <fullName evidence="2">Uncharacterized protein</fullName>
    </submittedName>
</protein>
<dbReference type="EMBL" id="JAROKS010000012">
    <property type="protein sequence ID" value="KAK1798564.1"/>
    <property type="molecule type" value="Genomic_DNA"/>
</dbReference>
<evidence type="ECO:0000313" key="2">
    <source>
        <dbReference type="EMBL" id="KAK1798564.1"/>
    </source>
</evidence>
<feature type="compositionally biased region" description="Polar residues" evidence="1">
    <location>
        <begin position="152"/>
        <end position="165"/>
    </location>
</feature>
<dbReference type="Proteomes" id="UP001239994">
    <property type="component" value="Unassembled WGS sequence"/>
</dbReference>
<reference evidence="2" key="1">
    <citation type="submission" date="2023-03" db="EMBL/GenBank/DDBJ databases">
        <title>Electrophorus voltai genome.</title>
        <authorList>
            <person name="Bian C."/>
        </authorList>
    </citation>
    <scope>NUCLEOTIDE SEQUENCE</scope>
    <source>
        <strain evidence="2">CB-2022</strain>
        <tissue evidence="2">Muscle</tissue>
    </source>
</reference>
<dbReference type="AlphaFoldDB" id="A0AAD8ZHJ7"/>
<evidence type="ECO:0000256" key="1">
    <source>
        <dbReference type="SAM" id="MobiDB-lite"/>
    </source>
</evidence>
<name>A0AAD8ZHJ7_9TELE</name>
<feature type="non-terminal residue" evidence="2">
    <location>
        <position position="1"/>
    </location>
</feature>
<feature type="region of interest" description="Disordered" evidence="1">
    <location>
        <begin position="152"/>
        <end position="195"/>
    </location>
</feature>
<proteinExistence type="predicted"/>
<sequence length="342" mass="37158">LESEEPTEQMRRCRSAVELFPPTRRSDHRQKLLLSPKDEQSPVKVSRLGVWRTWEPAALEARVGLHPSRTCSRPIKPARVAFSRVTSAGSPRNSSGAAVTPRNENSGSDNRNKQWPKSMATRSSFGLGGKKSRRGDIAQAMLHRWTWRTSQKGTRLTLRRNTASFVTKEEEKKSRTSLSGTEGQKPGQPLERPVSASAPTVGLVARVARKPSCVAVAARTRRPVPGAASTCPSMKREAGTIARHAGPGREPHSLRGAGLPNIGLSLHSPSGTARIRSAPGEKMQGLPRRCARRDARTPRDKEAAHEEFSVALPVKQRLAGFEKGAENEQVGAASHAVRAAVL</sequence>
<comment type="caution">
    <text evidence="2">The sequence shown here is derived from an EMBL/GenBank/DDBJ whole genome shotgun (WGS) entry which is preliminary data.</text>
</comment>
<gene>
    <name evidence="2" type="ORF">P4O66_006862</name>
</gene>
<keyword evidence="3" id="KW-1185">Reference proteome</keyword>
<organism evidence="2 3">
    <name type="scientific">Electrophorus voltai</name>
    <dbReference type="NCBI Taxonomy" id="2609070"/>
    <lineage>
        <taxon>Eukaryota</taxon>
        <taxon>Metazoa</taxon>
        <taxon>Chordata</taxon>
        <taxon>Craniata</taxon>
        <taxon>Vertebrata</taxon>
        <taxon>Euteleostomi</taxon>
        <taxon>Actinopterygii</taxon>
        <taxon>Neopterygii</taxon>
        <taxon>Teleostei</taxon>
        <taxon>Ostariophysi</taxon>
        <taxon>Gymnotiformes</taxon>
        <taxon>Gymnotoidei</taxon>
        <taxon>Gymnotidae</taxon>
        <taxon>Electrophorus</taxon>
    </lineage>
</organism>
<feature type="region of interest" description="Disordered" evidence="1">
    <location>
        <begin position="82"/>
        <end position="134"/>
    </location>
</feature>